<evidence type="ECO:0000256" key="8">
    <source>
        <dbReference type="ARBA" id="ARBA00022801"/>
    </source>
</evidence>
<dbReference type="SUPFAM" id="SSF52141">
    <property type="entry name" value="Uracil-DNA glycosylase-like"/>
    <property type="match status" value="1"/>
</dbReference>
<evidence type="ECO:0000259" key="13">
    <source>
        <dbReference type="SMART" id="SM00986"/>
    </source>
</evidence>
<dbReference type="SMART" id="SM00986">
    <property type="entry name" value="UDG"/>
    <property type="match status" value="1"/>
</dbReference>
<evidence type="ECO:0000256" key="2">
    <source>
        <dbReference type="ARBA" id="ARBA00006521"/>
    </source>
</evidence>
<evidence type="ECO:0000256" key="5">
    <source>
        <dbReference type="ARBA" id="ARBA00022485"/>
    </source>
</evidence>
<dbReference type="InterPro" id="IPR051536">
    <property type="entry name" value="UDG_Type-4/5"/>
</dbReference>
<reference evidence="14 15" key="1">
    <citation type="submission" date="2016-09" db="EMBL/GenBank/DDBJ databases">
        <title>Rhizobium sp. nov., a novel species isolated from the rice rhizosphere.</title>
        <authorList>
            <person name="Zhao J."/>
            <person name="Zhang X."/>
        </authorList>
    </citation>
    <scope>NUCLEOTIDE SEQUENCE [LARGE SCALE GENOMIC DNA]</scope>
    <source>
        <strain evidence="14 15">1.7048</strain>
    </source>
</reference>
<proteinExistence type="inferred from homology"/>
<dbReference type="OrthoDB" id="5290748at2"/>
<comment type="caution">
    <text evidence="14">The sequence shown here is derived from an EMBL/GenBank/DDBJ whole genome shotgun (WGS) entry which is preliminary data.</text>
</comment>
<dbReference type="GO" id="GO:0004844">
    <property type="term" value="F:uracil DNA N-glycosylase activity"/>
    <property type="evidence" value="ECO:0007669"/>
    <property type="project" value="UniProtKB-EC"/>
</dbReference>
<keyword evidence="11" id="KW-0234">DNA repair</keyword>
<organism evidence="14 15">
    <name type="scientific">Xaviernesmea oryzae</name>
    <dbReference type="NCBI Taxonomy" id="464029"/>
    <lineage>
        <taxon>Bacteria</taxon>
        <taxon>Pseudomonadati</taxon>
        <taxon>Pseudomonadota</taxon>
        <taxon>Alphaproteobacteria</taxon>
        <taxon>Hyphomicrobiales</taxon>
        <taxon>Rhizobiaceae</taxon>
        <taxon>Rhizobium/Agrobacterium group</taxon>
        <taxon>Xaviernesmea</taxon>
    </lineage>
</organism>
<dbReference type="CDD" id="cd10030">
    <property type="entry name" value="UDG-F4_TTUDGA_SPO1dp_like"/>
    <property type="match status" value="1"/>
</dbReference>
<keyword evidence="7" id="KW-0227">DNA damage</keyword>
<keyword evidence="8" id="KW-0378">Hydrolase</keyword>
<evidence type="ECO:0000256" key="12">
    <source>
        <dbReference type="SAM" id="MobiDB-lite"/>
    </source>
</evidence>
<accession>A0A1Q9B1K8</accession>
<dbReference type="AlphaFoldDB" id="A0A1Q9B1K8"/>
<dbReference type="EC" id="3.2.2.27" evidence="3"/>
<dbReference type="GO" id="GO:0051539">
    <property type="term" value="F:4 iron, 4 sulfur cluster binding"/>
    <property type="evidence" value="ECO:0007669"/>
    <property type="project" value="UniProtKB-KW"/>
</dbReference>
<dbReference type="Proteomes" id="UP000186364">
    <property type="component" value="Unassembled WGS sequence"/>
</dbReference>
<evidence type="ECO:0000256" key="7">
    <source>
        <dbReference type="ARBA" id="ARBA00022763"/>
    </source>
</evidence>
<keyword evidence="5" id="KW-0004">4Fe-4S</keyword>
<gene>
    <name evidence="14" type="ORF">BJF93_19585</name>
</gene>
<comment type="similarity">
    <text evidence="2">Belongs to the uracil-DNA glycosylase (UDG) superfamily. Type 4 (UDGa) family.</text>
</comment>
<dbReference type="RefSeq" id="WP_075626187.1">
    <property type="nucleotide sequence ID" value="NZ_FOAM01000012.1"/>
</dbReference>
<feature type="domain" description="Uracil-DNA glycosylase-like" evidence="13">
    <location>
        <begin position="143"/>
        <end position="293"/>
    </location>
</feature>
<evidence type="ECO:0000256" key="3">
    <source>
        <dbReference type="ARBA" id="ARBA00012030"/>
    </source>
</evidence>
<keyword evidence="9" id="KW-0408">Iron</keyword>
<dbReference type="PANTHER" id="PTHR33693:SF1">
    <property type="entry name" value="TYPE-4 URACIL-DNA GLYCOSYLASE"/>
    <property type="match status" value="1"/>
</dbReference>
<evidence type="ECO:0000256" key="9">
    <source>
        <dbReference type="ARBA" id="ARBA00023004"/>
    </source>
</evidence>
<dbReference type="NCBIfam" id="TIGR00758">
    <property type="entry name" value="UDG_fam4"/>
    <property type="match status" value="1"/>
</dbReference>
<evidence type="ECO:0000313" key="15">
    <source>
        <dbReference type="Proteomes" id="UP000186364"/>
    </source>
</evidence>
<sequence length="301" mass="32749">MIPADSLDPAELAALLHFHADAGVEWLIADEPVDRFAEFLAQQEARRRAAPPAASQTREIQASRELQPAHTPAPQAPATRKSARPDKAAAPQRPPAAVAIPDEQAVADARDAARRAQSLAELRAAMDRFTGCNLKNSARSLVFVEGSPTRGILILGPMPSGDDDRDGQPFAGRNGAMLDRMLAAIGLDRASVMLGNVIGWRPPGNRVPSARETEICRPFIERQVELIAPRHLLVLGNFTARFFFGGQDTIHHLRGQWRDVTMGSHQVPALATLHPQDLFAAPACKKLAWEDLLTFRKALDA</sequence>
<dbReference type="InterPro" id="IPR036895">
    <property type="entry name" value="Uracil-DNA_glycosylase-like_sf"/>
</dbReference>
<evidence type="ECO:0000256" key="10">
    <source>
        <dbReference type="ARBA" id="ARBA00023014"/>
    </source>
</evidence>
<feature type="compositionally biased region" description="Low complexity" evidence="12">
    <location>
        <begin position="68"/>
        <end position="79"/>
    </location>
</feature>
<dbReference type="PANTHER" id="PTHR33693">
    <property type="entry name" value="TYPE-5 URACIL-DNA GLYCOSYLASE"/>
    <property type="match status" value="1"/>
</dbReference>
<dbReference type="GO" id="GO:0046872">
    <property type="term" value="F:metal ion binding"/>
    <property type="evidence" value="ECO:0007669"/>
    <property type="project" value="UniProtKB-KW"/>
</dbReference>
<dbReference type="Gene3D" id="3.40.470.10">
    <property type="entry name" value="Uracil-DNA glycosylase-like domain"/>
    <property type="match status" value="1"/>
</dbReference>
<dbReference type="GO" id="GO:0006281">
    <property type="term" value="P:DNA repair"/>
    <property type="evidence" value="ECO:0007669"/>
    <property type="project" value="UniProtKB-KW"/>
</dbReference>
<keyword evidence="6" id="KW-0479">Metal-binding</keyword>
<dbReference type="InterPro" id="IPR005273">
    <property type="entry name" value="Ura-DNA_glyco_family4"/>
</dbReference>
<protein>
    <recommendedName>
        <fullName evidence="4">Type-4 uracil-DNA glycosylase</fullName>
        <ecNumber evidence="3">3.2.2.27</ecNumber>
    </recommendedName>
</protein>
<evidence type="ECO:0000313" key="14">
    <source>
        <dbReference type="EMBL" id="OLP61888.1"/>
    </source>
</evidence>
<dbReference type="InterPro" id="IPR005122">
    <property type="entry name" value="Uracil-DNA_glycosylase-like"/>
</dbReference>
<keyword evidence="10" id="KW-0411">Iron-sulfur</keyword>
<dbReference type="SMART" id="SM00987">
    <property type="entry name" value="UreE_C"/>
    <property type="match status" value="1"/>
</dbReference>
<evidence type="ECO:0000256" key="1">
    <source>
        <dbReference type="ARBA" id="ARBA00001400"/>
    </source>
</evidence>
<feature type="region of interest" description="Disordered" evidence="12">
    <location>
        <begin position="47"/>
        <end position="101"/>
    </location>
</feature>
<feature type="compositionally biased region" description="Low complexity" evidence="12">
    <location>
        <begin position="88"/>
        <end position="101"/>
    </location>
</feature>
<dbReference type="EMBL" id="MKIP01000030">
    <property type="protein sequence ID" value="OLP61888.1"/>
    <property type="molecule type" value="Genomic_DNA"/>
</dbReference>
<evidence type="ECO:0000256" key="4">
    <source>
        <dbReference type="ARBA" id="ARBA00019403"/>
    </source>
</evidence>
<keyword evidence="15" id="KW-1185">Reference proteome</keyword>
<comment type="catalytic activity">
    <reaction evidence="1">
        <text>Hydrolyzes single-stranded DNA or mismatched double-stranded DNA and polynucleotides, releasing free uracil.</text>
        <dbReference type="EC" id="3.2.2.27"/>
    </reaction>
</comment>
<name>A0A1Q9B1K8_9HYPH</name>
<dbReference type="Pfam" id="PF03167">
    <property type="entry name" value="UDG"/>
    <property type="match status" value="1"/>
</dbReference>
<evidence type="ECO:0000256" key="6">
    <source>
        <dbReference type="ARBA" id="ARBA00022723"/>
    </source>
</evidence>
<evidence type="ECO:0000256" key="11">
    <source>
        <dbReference type="ARBA" id="ARBA00023204"/>
    </source>
</evidence>